<dbReference type="SUPFAM" id="SSF48179">
    <property type="entry name" value="6-phosphogluconate dehydrogenase C-terminal domain-like"/>
    <property type="match status" value="1"/>
</dbReference>
<comment type="caution">
    <text evidence="4">The sequence shown here is derived from an EMBL/GenBank/DDBJ whole genome shotgun (WGS) entry which is preliminary data.</text>
</comment>
<dbReference type="Gene3D" id="1.10.3660.10">
    <property type="entry name" value="6-phosphogluconate dehydrogenase C-terminal like domain"/>
    <property type="match status" value="1"/>
</dbReference>
<gene>
    <name evidence="4" type="ORF">FD145_466</name>
</gene>
<dbReference type="PANTHER" id="PTHR21363:SF0">
    <property type="entry name" value="PREPHENATE DEHYDROGENASE [NADP(+)]"/>
    <property type="match status" value="1"/>
</dbReference>
<dbReference type="Gene3D" id="3.40.50.720">
    <property type="entry name" value="NAD(P)-binding Rossmann-like Domain"/>
    <property type="match status" value="1"/>
</dbReference>
<dbReference type="Pfam" id="PF20463">
    <property type="entry name" value="PDH_C"/>
    <property type="match status" value="1"/>
</dbReference>
<dbReference type="InterPro" id="IPR046826">
    <property type="entry name" value="PDH_N"/>
</dbReference>
<dbReference type="PANTHER" id="PTHR21363">
    <property type="entry name" value="PREPHENATE DEHYDROGENASE"/>
    <property type="match status" value="1"/>
</dbReference>
<name>A0A833L1U9_UNCSA</name>
<sequence>MNIAIIGLGLIGGSLGLKLKSLGHHVTGIPRREETIDEAVRIGAIDIGTTDHNVGVKDADIIFICVPINLTAPIFGEIGGALKKGAIVIDVASSKHEIVSQIDKITPKGIYFIGGHPMAGKETVKLSAAEANLFEGKTWILTPTSKTSKKALEKIKETIIQLGCKAVEMDPRLHDLVVAGISHMPLAIAVSLVNAVSSAQKGKEEMKLAASSGFRDTTRIASGDPILGVDMFKTNRKAVLQMISAFKKSLGNLEKLIKEGNAEKIKEELERAKQFRDSI</sequence>
<dbReference type="FunFam" id="3.40.50.720:FF:000208">
    <property type="entry name" value="Prephenate dehydrogenase"/>
    <property type="match status" value="1"/>
</dbReference>
<reference evidence="4 5" key="1">
    <citation type="submission" date="2019-12" db="EMBL/GenBank/DDBJ databases">
        <authorList>
            <person name="Wolfe R."/>
            <person name="Danczak R."/>
            <person name="Wilkins M."/>
        </authorList>
    </citation>
    <scope>NUCLEOTIDE SEQUENCE [LARGE SCALE GENOMIC DNA]</scope>
    <source>
        <strain evidence="4">X2_MaxBin.013</strain>
    </source>
</reference>
<proteinExistence type="inferred from homology"/>
<keyword evidence="2" id="KW-0560">Oxidoreductase</keyword>
<dbReference type="EMBL" id="WPAF01000005">
    <property type="protein sequence ID" value="KAF0134749.1"/>
    <property type="molecule type" value="Genomic_DNA"/>
</dbReference>
<evidence type="ECO:0000313" key="5">
    <source>
        <dbReference type="Proteomes" id="UP000488506"/>
    </source>
</evidence>
<dbReference type="GO" id="GO:0006571">
    <property type="term" value="P:tyrosine biosynthetic process"/>
    <property type="evidence" value="ECO:0007669"/>
    <property type="project" value="InterPro"/>
</dbReference>
<evidence type="ECO:0000313" key="4">
    <source>
        <dbReference type="EMBL" id="KAF0134749.1"/>
    </source>
</evidence>
<accession>A0A833L1U9</accession>
<dbReference type="GO" id="GO:0008977">
    <property type="term" value="F:prephenate dehydrogenase (NAD+) activity"/>
    <property type="evidence" value="ECO:0007669"/>
    <property type="project" value="InterPro"/>
</dbReference>
<dbReference type="Proteomes" id="UP000488506">
    <property type="component" value="Unassembled WGS sequence"/>
</dbReference>
<dbReference type="GO" id="GO:0070403">
    <property type="term" value="F:NAD+ binding"/>
    <property type="evidence" value="ECO:0007669"/>
    <property type="project" value="InterPro"/>
</dbReference>
<organism evidence="4 5">
    <name type="scientific">Candidatus Saganbacteria bacterium</name>
    <dbReference type="NCBI Taxonomy" id="2575572"/>
    <lineage>
        <taxon>Bacteria</taxon>
        <taxon>Bacillati</taxon>
        <taxon>Saganbacteria</taxon>
    </lineage>
</organism>
<dbReference type="AlphaFoldDB" id="A0A833L1U9"/>
<comment type="similarity">
    <text evidence="1">Belongs to the prephenate/arogenate dehydrogenase family.</text>
</comment>
<dbReference type="SUPFAM" id="SSF51735">
    <property type="entry name" value="NAD(P)-binding Rossmann-fold domains"/>
    <property type="match status" value="1"/>
</dbReference>
<dbReference type="InterPro" id="IPR003099">
    <property type="entry name" value="Prephen_DH"/>
</dbReference>
<protein>
    <submittedName>
        <fullName evidence="4">Prephenate dehydrogenase</fullName>
    </submittedName>
</protein>
<dbReference type="InterPro" id="IPR036291">
    <property type="entry name" value="NAD(P)-bd_dom_sf"/>
</dbReference>
<dbReference type="InterPro" id="IPR050812">
    <property type="entry name" value="Preph/Arog_dehydrog"/>
</dbReference>
<dbReference type="PROSITE" id="PS51176">
    <property type="entry name" value="PDH_ADH"/>
    <property type="match status" value="1"/>
</dbReference>
<evidence type="ECO:0000259" key="3">
    <source>
        <dbReference type="PROSITE" id="PS51176"/>
    </source>
</evidence>
<dbReference type="InterPro" id="IPR046825">
    <property type="entry name" value="PDH_C"/>
</dbReference>
<dbReference type="InterPro" id="IPR008927">
    <property type="entry name" value="6-PGluconate_DH-like_C_sf"/>
</dbReference>
<dbReference type="GO" id="GO:0004665">
    <property type="term" value="F:prephenate dehydrogenase (NADP+) activity"/>
    <property type="evidence" value="ECO:0007669"/>
    <property type="project" value="InterPro"/>
</dbReference>
<evidence type="ECO:0000256" key="2">
    <source>
        <dbReference type="ARBA" id="ARBA00023002"/>
    </source>
</evidence>
<feature type="domain" description="Prephenate/arogenate dehydrogenase" evidence="3">
    <location>
        <begin position="1"/>
        <end position="279"/>
    </location>
</feature>
<dbReference type="Pfam" id="PF02153">
    <property type="entry name" value="PDH_N"/>
    <property type="match status" value="1"/>
</dbReference>
<evidence type="ECO:0000256" key="1">
    <source>
        <dbReference type="ARBA" id="ARBA00007964"/>
    </source>
</evidence>